<protein>
    <submittedName>
        <fullName evidence="1">Uncharacterized protein</fullName>
    </submittedName>
</protein>
<organism evidence="1 2">
    <name type="scientific">Entomophthora muscae</name>
    <dbReference type="NCBI Taxonomy" id="34485"/>
    <lineage>
        <taxon>Eukaryota</taxon>
        <taxon>Fungi</taxon>
        <taxon>Fungi incertae sedis</taxon>
        <taxon>Zoopagomycota</taxon>
        <taxon>Entomophthoromycotina</taxon>
        <taxon>Entomophthoromycetes</taxon>
        <taxon>Entomophthorales</taxon>
        <taxon>Entomophthoraceae</taxon>
        <taxon>Entomophthora</taxon>
    </lineage>
</organism>
<keyword evidence="2" id="KW-1185">Reference proteome</keyword>
<comment type="caution">
    <text evidence="1">The sequence shown here is derived from an EMBL/GenBank/DDBJ whole genome shotgun (WGS) entry which is preliminary data.</text>
</comment>
<reference evidence="1" key="1">
    <citation type="submission" date="2022-04" db="EMBL/GenBank/DDBJ databases">
        <title>Genome of the entomopathogenic fungus Entomophthora muscae.</title>
        <authorList>
            <person name="Elya C."/>
            <person name="Lovett B.R."/>
            <person name="Lee E."/>
            <person name="Macias A.M."/>
            <person name="Hajek A.E."/>
            <person name="De Bivort B.L."/>
            <person name="Kasson M.T."/>
            <person name="De Fine Licht H.H."/>
            <person name="Stajich J.E."/>
        </authorList>
    </citation>
    <scope>NUCLEOTIDE SEQUENCE</scope>
    <source>
        <strain evidence="1">Berkeley</strain>
    </source>
</reference>
<evidence type="ECO:0000313" key="1">
    <source>
        <dbReference type="EMBL" id="KAJ9072519.1"/>
    </source>
</evidence>
<sequence>MDRMSMLLGQLTPIYNGAHLIQDESLTRRAGKWILLVMTQVHALVPIIAGVIMVYMMLIGRSLSTLEFWVLMASCLELEFYLYCVVLHKRLQVRRSMAPRTPEERRILTQQLLAHPEGLASMITRWFLPLGKRLLSRSRLDTFFAWCMFDCRMEEMGAEDRAELDQLVEIALQRVPGIVGSQEVDTEGFMTMNFDPMVVQHKPLMVYMAIWTLQAAGYAMLLAMGFKRLHSKGMNYWLYQPKTTSNEAPAFFIHGIGIGLVMYCNMVRQLVVKKPNRPVILLELPHVGVSLSGAVPSMDQTLCAVDSILKSHSFSQCTFVGHSYGTLIAAWIAKHRPNLVARLVLIDPVCFLVWEPSLIYNFLYSKPMSFTQFMCQFYVSNDMYVSHTLRRHFWWFENNLFPEFLTTFKTKVFLAERDYIIDAPFINDYLKRATDPAYVDVTQFPNISHGNYLNSQKHMDTIISHV</sequence>
<proteinExistence type="predicted"/>
<accession>A0ACC2TCU9</accession>
<dbReference type="EMBL" id="QTSX02002999">
    <property type="protein sequence ID" value="KAJ9072519.1"/>
    <property type="molecule type" value="Genomic_DNA"/>
</dbReference>
<evidence type="ECO:0000313" key="2">
    <source>
        <dbReference type="Proteomes" id="UP001165960"/>
    </source>
</evidence>
<dbReference type="Proteomes" id="UP001165960">
    <property type="component" value="Unassembled WGS sequence"/>
</dbReference>
<gene>
    <name evidence="1" type="ORF">DSO57_1026806</name>
</gene>
<name>A0ACC2TCU9_9FUNG</name>